<protein>
    <submittedName>
        <fullName evidence="1">Helix-turn-helix transcriptional regulator</fullName>
    </submittedName>
</protein>
<keyword evidence="2" id="KW-1185">Reference proteome</keyword>
<comment type="caution">
    <text evidence="1">The sequence shown here is derived from an EMBL/GenBank/DDBJ whole genome shotgun (WGS) entry which is preliminary data.</text>
</comment>
<reference evidence="1 2" key="1">
    <citation type="submission" date="2024-10" db="EMBL/GenBank/DDBJ databases">
        <authorList>
            <person name="Yang X.-N."/>
        </authorList>
    </citation>
    <scope>NUCLEOTIDE SEQUENCE [LARGE SCALE GENOMIC DNA]</scope>
    <source>
        <strain evidence="1 2">CAU 1059</strain>
    </source>
</reference>
<dbReference type="EMBL" id="JBIHMM010000002">
    <property type="protein sequence ID" value="MFH0253708.1"/>
    <property type="molecule type" value="Genomic_DNA"/>
</dbReference>
<sequence>MTIENRIYNRGEVEEMTGLSKSSLYRLMYAGDFPQTVQLSPRRVGWSGSALRAWLAERGAL</sequence>
<dbReference type="PANTHER" id="PTHR36154">
    <property type="entry name" value="DNA-BINDING TRANSCRIPTIONAL ACTIVATOR ALPA"/>
    <property type="match status" value="1"/>
</dbReference>
<dbReference type="Proteomes" id="UP001607157">
    <property type="component" value="Unassembled WGS sequence"/>
</dbReference>
<dbReference type="InterPro" id="IPR052931">
    <property type="entry name" value="Prophage_regulatory_activator"/>
</dbReference>
<dbReference type="InterPro" id="IPR010260">
    <property type="entry name" value="AlpA"/>
</dbReference>
<dbReference type="PANTHER" id="PTHR36154:SF1">
    <property type="entry name" value="DNA-BINDING TRANSCRIPTIONAL ACTIVATOR ALPA"/>
    <property type="match status" value="1"/>
</dbReference>
<accession>A0ABW7I6K3</accession>
<evidence type="ECO:0000313" key="1">
    <source>
        <dbReference type="EMBL" id="MFH0253708.1"/>
    </source>
</evidence>
<dbReference type="InterPro" id="IPR009061">
    <property type="entry name" value="DNA-bd_dom_put_sf"/>
</dbReference>
<dbReference type="Gene3D" id="1.10.238.160">
    <property type="match status" value="1"/>
</dbReference>
<dbReference type="SUPFAM" id="SSF46955">
    <property type="entry name" value="Putative DNA-binding domain"/>
    <property type="match status" value="1"/>
</dbReference>
<organism evidence="1 2">
    <name type="scientific">Roseovarius aquimarinus</name>
    <dbReference type="NCBI Taxonomy" id="1229156"/>
    <lineage>
        <taxon>Bacteria</taxon>
        <taxon>Pseudomonadati</taxon>
        <taxon>Pseudomonadota</taxon>
        <taxon>Alphaproteobacteria</taxon>
        <taxon>Rhodobacterales</taxon>
        <taxon>Roseobacteraceae</taxon>
        <taxon>Roseovarius</taxon>
    </lineage>
</organism>
<name>A0ABW7I6K3_9RHOB</name>
<dbReference type="Pfam" id="PF05930">
    <property type="entry name" value="Phage_AlpA"/>
    <property type="match status" value="1"/>
</dbReference>
<dbReference type="RefSeq" id="WP_377171321.1">
    <property type="nucleotide sequence ID" value="NZ_JBHTJC010000002.1"/>
</dbReference>
<proteinExistence type="predicted"/>
<gene>
    <name evidence="1" type="ORF">ACGRVM_07375</name>
</gene>
<evidence type="ECO:0000313" key="2">
    <source>
        <dbReference type="Proteomes" id="UP001607157"/>
    </source>
</evidence>